<dbReference type="Pfam" id="PF00011">
    <property type="entry name" value="HSP20"/>
    <property type="match status" value="1"/>
</dbReference>
<evidence type="ECO:0000256" key="3">
    <source>
        <dbReference type="RuleBase" id="RU003616"/>
    </source>
</evidence>
<dbReference type="RefSeq" id="WP_275712031.1">
    <property type="nucleotide sequence ID" value="NZ_JAKLTN010000004.1"/>
</dbReference>
<dbReference type="InterPro" id="IPR044587">
    <property type="entry name" value="HSP21-like"/>
</dbReference>
<dbReference type="PANTHER" id="PTHR46733:SF4">
    <property type="entry name" value="HEAT SHOCK PROTEIN 21, CHLOROPLASTIC"/>
    <property type="match status" value="1"/>
</dbReference>
<evidence type="ECO:0000256" key="4">
    <source>
        <dbReference type="SAM" id="MobiDB-lite"/>
    </source>
</evidence>
<comment type="caution">
    <text evidence="6">The sequence shown here is derived from an EMBL/GenBank/DDBJ whole genome shotgun (WGS) entry which is preliminary data.</text>
</comment>
<evidence type="ECO:0000256" key="1">
    <source>
        <dbReference type="ARBA" id="ARBA00023016"/>
    </source>
</evidence>
<feature type="domain" description="SHSP" evidence="5">
    <location>
        <begin position="64"/>
        <end position="174"/>
    </location>
</feature>
<dbReference type="PROSITE" id="PS01031">
    <property type="entry name" value="SHSP"/>
    <property type="match status" value="1"/>
</dbReference>
<feature type="region of interest" description="Disordered" evidence="4">
    <location>
        <begin position="1"/>
        <end position="24"/>
    </location>
</feature>
<dbReference type="Proteomes" id="UP001165384">
    <property type="component" value="Unassembled WGS sequence"/>
</dbReference>
<dbReference type="InterPro" id="IPR008978">
    <property type="entry name" value="HSP20-like_chaperone"/>
</dbReference>
<evidence type="ECO:0000259" key="5">
    <source>
        <dbReference type="PROSITE" id="PS01031"/>
    </source>
</evidence>
<dbReference type="InterPro" id="IPR002068">
    <property type="entry name" value="A-crystallin/Hsp20_dom"/>
</dbReference>
<protein>
    <submittedName>
        <fullName evidence="6">Hsp20/alpha crystallin family protein</fullName>
    </submittedName>
</protein>
<organism evidence="6 7">
    <name type="scientific">Dechloromonas hankyongensis</name>
    <dbReference type="NCBI Taxonomy" id="2908002"/>
    <lineage>
        <taxon>Bacteria</taxon>
        <taxon>Pseudomonadati</taxon>
        <taxon>Pseudomonadota</taxon>
        <taxon>Betaproteobacteria</taxon>
        <taxon>Rhodocyclales</taxon>
        <taxon>Azonexaceae</taxon>
        <taxon>Dechloromonas</taxon>
    </lineage>
</organism>
<dbReference type="CDD" id="cd06464">
    <property type="entry name" value="ACD_sHsps-like"/>
    <property type="match status" value="1"/>
</dbReference>
<gene>
    <name evidence="6" type="ORF">LZ012_16720</name>
</gene>
<dbReference type="Gene3D" id="2.60.40.790">
    <property type="match status" value="1"/>
</dbReference>
<evidence type="ECO:0000313" key="6">
    <source>
        <dbReference type="EMBL" id="MCG2578643.1"/>
    </source>
</evidence>
<evidence type="ECO:0000256" key="2">
    <source>
        <dbReference type="PROSITE-ProRule" id="PRU00285"/>
    </source>
</evidence>
<name>A0ABS9K649_9RHOO</name>
<comment type="similarity">
    <text evidence="2 3">Belongs to the small heat shock protein (HSP20) family.</text>
</comment>
<proteinExistence type="inferred from homology"/>
<evidence type="ECO:0000313" key="7">
    <source>
        <dbReference type="Proteomes" id="UP001165384"/>
    </source>
</evidence>
<dbReference type="SUPFAM" id="SSF49764">
    <property type="entry name" value="HSP20-like chaperones"/>
    <property type="match status" value="1"/>
</dbReference>
<accession>A0ABS9K649</accession>
<keyword evidence="7" id="KW-1185">Reference proteome</keyword>
<dbReference type="PANTHER" id="PTHR46733">
    <property type="entry name" value="26.5 KDA HEAT SHOCK PROTEIN, MITOCHONDRIAL"/>
    <property type="match status" value="1"/>
</dbReference>
<dbReference type="EMBL" id="JAKLTN010000004">
    <property type="protein sequence ID" value="MCG2578643.1"/>
    <property type="molecule type" value="Genomic_DNA"/>
</dbReference>
<keyword evidence="1" id="KW-0346">Stress response</keyword>
<reference evidence="6" key="1">
    <citation type="submission" date="2022-01" db="EMBL/GenBank/DDBJ databases">
        <authorList>
            <person name="Jo J.-H."/>
            <person name="Im W.-T."/>
        </authorList>
    </citation>
    <scope>NUCLEOTIDE SEQUENCE</scope>
    <source>
        <strain evidence="6">XY25</strain>
    </source>
</reference>
<sequence>MASETRNDIAIAQTPSPVAGEGAGPARVPMFNPLEEMERLFERFVANGWMRPMNWPFWGTLAGHDEITRTPQLDIIDRDKEILVRTELPGVEKKDIRVSASEQTLNIHGTVNREQVERRKDFVRCEITSGNFSRSLPMPAGIDTSAISATLHDGILEIILPKRPGQQRRAVEVK</sequence>